<dbReference type="RefSeq" id="WP_185192701.1">
    <property type="nucleotide sequence ID" value="NZ_JACKXD010000002.1"/>
</dbReference>
<comment type="caution">
    <text evidence="2">The sequence shown here is derived from an EMBL/GenBank/DDBJ whole genome shotgun (WGS) entry which is preliminary data.</text>
</comment>
<evidence type="ECO:0000313" key="2">
    <source>
        <dbReference type="EMBL" id="MBB6645737.1"/>
    </source>
</evidence>
<evidence type="ECO:0000259" key="1">
    <source>
        <dbReference type="Pfam" id="PF26068"/>
    </source>
</evidence>
<feature type="domain" description="DUF8025" evidence="1">
    <location>
        <begin position="21"/>
        <end position="45"/>
    </location>
</feature>
<dbReference type="InterPro" id="IPR058338">
    <property type="entry name" value="DUF8025"/>
</dbReference>
<dbReference type="Proteomes" id="UP000546257">
    <property type="component" value="Unassembled WGS sequence"/>
</dbReference>
<keyword evidence="3" id="KW-1185">Reference proteome</keyword>
<dbReference type="EMBL" id="JACKXD010000002">
    <property type="protein sequence ID" value="MBB6645737.1"/>
    <property type="molecule type" value="Genomic_DNA"/>
</dbReference>
<sequence length="45" mass="4619">MAGGGWTDGGAGSDEVARCVAHAVDFEADYESGDLTITVERADES</sequence>
<gene>
    <name evidence="2" type="ORF">H5V44_05445</name>
</gene>
<dbReference type="AlphaFoldDB" id="A0A7J9SID0"/>
<protein>
    <recommendedName>
        <fullName evidence="1">DUF8025 domain-containing protein</fullName>
    </recommendedName>
</protein>
<organism evidence="2 3">
    <name type="scientific">Halobellus ruber</name>
    <dbReference type="NCBI Taxonomy" id="2761102"/>
    <lineage>
        <taxon>Archaea</taxon>
        <taxon>Methanobacteriati</taxon>
        <taxon>Methanobacteriota</taxon>
        <taxon>Stenosarchaea group</taxon>
        <taxon>Halobacteria</taxon>
        <taxon>Halobacteriales</taxon>
        <taxon>Haloferacaceae</taxon>
        <taxon>Halobellus</taxon>
    </lineage>
</organism>
<proteinExistence type="predicted"/>
<name>A0A7J9SID0_9EURY</name>
<dbReference type="Pfam" id="PF26068">
    <property type="entry name" value="DUF8025"/>
    <property type="match status" value="1"/>
</dbReference>
<accession>A0A7J9SID0</accession>
<evidence type="ECO:0000313" key="3">
    <source>
        <dbReference type="Proteomes" id="UP000546257"/>
    </source>
</evidence>
<reference evidence="2 3" key="1">
    <citation type="submission" date="2020-08" db="EMBL/GenBank/DDBJ databases">
        <authorList>
            <person name="Seo M.-J."/>
        </authorList>
    </citation>
    <scope>NUCLEOTIDE SEQUENCE [LARGE SCALE GENOMIC DNA]</scope>
    <source>
        <strain evidence="2 3">MBLA0160</strain>
    </source>
</reference>